<dbReference type="RefSeq" id="WP_204698316.1">
    <property type="nucleotide sequence ID" value="NZ_JAFBEC010000007.1"/>
</dbReference>
<dbReference type="Proteomes" id="UP000741863">
    <property type="component" value="Unassembled WGS sequence"/>
</dbReference>
<keyword evidence="5 6" id="KW-0961">Cell wall biogenesis/degradation</keyword>
<protein>
    <submittedName>
        <fullName evidence="8">Lipoprotein-anchoring transpeptidase ErfK/SrfK</fullName>
    </submittedName>
</protein>
<keyword evidence="8" id="KW-0449">Lipoprotein</keyword>
<organism evidence="8 9">
    <name type="scientific">Geomicrobium sediminis</name>
    <dbReference type="NCBI Taxonomy" id="1347788"/>
    <lineage>
        <taxon>Bacteria</taxon>
        <taxon>Bacillati</taxon>
        <taxon>Bacillota</taxon>
        <taxon>Bacilli</taxon>
        <taxon>Bacillales</taxon>
        <taxon>Geomicrobium</taxon>
    </lineage>
</organism>
<dbReference type="PANTHER" id="PTHR30582:SF4">
    <property type="entry name" value="L,D-TRANSPEPTIDASE YQJB-RELATED"/>
    <property type="match status" value="1"/>
</dbReference>
<dbReference type="Pfam" id="PF03734">
    <property type="entry name" value="YkuD"/>
    <property type="match status" value="1"/>
</dbReference>
<dbReference type="InterPro" id="IPR050979">
    <property type="entry name" value="LD-transpeptidase"/>
</dbReference>
<feature type="active site" description="Proton donor/acceptor" evidence="6">
    <location>
        <position position="112"/>
    </location>
</feature>
<keyword evidence="2" id="KW-0808">Transferase</keyword>
<evidence type="ECO:0000256" key="5">
    <source>
        <dbReference type="ARBA" id="ARBA00023316"/>
    </source>
</evidence>
<proteinExistence type="predicted"/>
<keyword evidence="3 6" id="KW-0133">Cell shape</keyword>
<evidence type="ECO:0000256" key="2">
    <source>
        <dbReference type="ARBA" id="ARBA00022679"/>
    </source>
</evidence>
<dbReference type="CDD" id="cd16913">
    <property type="entry name" value="YkuD_like"/>
    <property type="match status" value="1"/>
</dbReference>
<keyword evidence="9" id="KW-1185">Reference proteome</keyword>
<dbReference type="InterPro" id="IPR038063">
    <property type="entry name" value="Transpep_catalytic_dom"/>
</dbReference>
<evidence type="ECO:0000259" key="7">
    <source>
        <dbReference type="PROSITE" id="PS52029"/>
    </source>
</evidence>
<dbReference type="Gene3D" id="2.40.440.10">
    <property type="entry name" value="L,D-transpeptidase catalytic domain-like"/>
    <property type="match status" value="1"/>
</dbReference>
<sequence length="178" mass="19777">MLTSFILLILSIQSPLWPMDIEPERGDPFIIMNKATNELAFFQYGDLIELYDVASGKEPELTPEGTFTVVVKAENPYYRKSDIIGGAPTNPLGTRWIGFDALETDGRIYGMHGTNEPESIKQYVSNGCIRMQNEQVEQLYDDVPLGTKIWITSKVDKTILELGAEVGIVRSSAAKSGQ</sequence>
<gene>
    <name evidence="8" type="ORF">JOD17_002716</name>
</gene>
<dbReference type="EMBL" id="JAFBEC010000007">
    <property type="protein sequence ID" value="MBM7633622.1"/>
    <property type="molecule type" value="Genomic_DNA"/>
</dbReference>
<name>A0ABS2PDX3_9BACL</name>
<evidence type="ECO:0000313" key="9">
    <source>
        <dbReference type="Proteomes" id="UP000741863"/>
    </source>
</evidence>
<evidence type="ECO:0000256" key="1">
    <source>
        <dbReference type="ARBA" id="ARBA00004752"/>
    </source>
</evidence>
<dbReference type="InterPro" id="IPR005490">
    <property type="entry name" value="LD_TPept_cat_dom"/>
</dbReference>
<reference evidence="8 9" key="1">
    <citation type="submission" date="2021-01" db="EMBL/GenBank/DDBJ databases">
        <title>Genomic Encyclopedia of Type Strains, Phase IV (KMG-IV): sequencing the most valuable type-strain genomes for metagenomic binning, comparative biology and taxonomic classification.</title>
        <authorList>
            <person name="Goeker M."/>
        </authorList>
    </citation>
    <scope>NUCLEOTIDE SEQUENCE [LARGE SCALE GENOMIC DNA]</scope>
    <source>
        <strain evidence="8 9">DSM 25540</strain>
    </source>
</reference>
<comment type="caution">
    <text evidence="8">The sequence shown here is derived from an EMBL/GenBank/DDBJ whole genome shotgun (WGS) entry which is preliminary data.</text>
</comment>
<comment type="pathway">
    <text evidence="1 6">Cell wall biogenesis; peptidoglycan biosynthesis.</text>
</comment>
<evidence type="ECO:0000256" key="6">
    <source>
        <dbReference type="PROSITE-ProRule" id="PRU01373"/>
    </source>
</evidence>
<keyword evidence="4 6" id="KW-0573">Peptidoglycan synthesis</keyword>
<dbReference type="SUPFAM" id="SSF141523">
    <property type="entry name" value="L,D-transpeptidase catalytic domain-like"/>
    <property type="match status" value="1"/>
</dbReference>
<feature type="domain" description="L,D-TPase catalytic" evidence="7">
    <location>
        <begin position="28"/>
        <end position="152"/>
    </location>
</feature>
<feature type="active site" description="Nucleophile" evidence="6">
    <location>
        <position position="128"/>
    </location>
</feature>
<evidence type="ECO:0000256" key="3">
    <source>
        <dbReference type="ARBA" id="ARBA00022960"/>
    </source>
</evidence>
<dbReference type="PANTHER" id="PTHR30582">
    <property type="entry name" value="L,D-TRANSPEPTIDASE"/>
    <property type="match status" value="1"/>
</dbReference>
<dbReference type="PROSITE" id="PS52029">
    <property type="entry name" value="LD_TPASE"/>
    <property type="match status" value="1"/>
</dbReference>
<evidence type="ECO:0000313" key="8">
    <source>
        <dbReference type="EMBL" id="MBM7633622.1"/>
    </source>
</evidence>
<evidence type="ECO:0000256" key="4">
    <source>
        <dbReference type="ARBA" id="ARBA00022984"/>
    </source>
</evidence>
<accession>A0ABS2PDX3</accession>